<dbReference type="OrthoDB" id="5291879at2"/>
<evidence type="ECO:0000256" key="2">
    <source>
        <dbReference type="PIRNR" id="PIRNR006221"/>
    </source>
</evidence>
<reference evidence="4" key="2">
    <citation type="submission" date="2010-05" db="EMBL/GenBank/DDBJ databases">
        <title>Revision and reannotation of the Halomonas elongata DSM 2581(T) genome.</title>
        <authorList>
            <person name="Pfeiffer F."/>
            <person name="Bagyan I."/>
            <person name="Alfaro-Espinoza G."/>
            <person name="Zamora-Lagos M.A."/>
            <person name="Habermann B."/>
            <person name="Oesterhelt D."/>
            <person name="Kunte H.J."/>
        </authorList>
    </citation>
    <scope>NUCLEOTIDE SEQUENCE</scope>
    <source>
        <strain evidence="4">Type strain: DSM 2581</strain>
    </source>
</reference>
<dbReference type="KEGG" id="hel:HELO_3130"/>
<dbReference type="Gene3D" id="3.90.1200.10">
    <property type="match status" value="1"/>
</dbReference>
<gene>
    <name evidence="4" type="ordered locus">HELO_3130</name>
    <name evidence="5" type="ORF">SR933_09945</name>
</gene>
<dbReference type="Proteomes" id="UP000008707">
    <property type="component" value="Chromosome"/>
</dbReference>
<evidence type="ECO:0000313" key="4">
    <source>
        <dbReference type="EMBL" id="CBV43014.1"/>
    </source>
</evidence>
<dbReference type="eggNOG" id="COG3001">
    <property type="taxonomic scope" value="Bacteria"/>
</dbReference>
<dbReference type="Pfam" id="PF03881">
    <property type="entry name" value="Fructosamin_kin"/>
    <property type="match status" value="1"/>
</dbReference>
<comment type="similarity">
    <text evidence="1 2">Belongs to the fructosamine kinase family.</text>
</comment>
<protein>
    <submittedName>
        <fullName evidence="5">Fructosamine kinase family protein</fullName>
    </submittedName>
    <submittedName>
        <fullName evidence="4">Kinase domain protein</fullName>
    </submittedName>
</protein>
<dbReference type="GeneID" id="91010497"/>
<reference evidence="5 7" key="4">
    <citation type="submission" date="2023-11" db="EMBL/GenBank/DDBJ databases">
        <title>MicrobeMod: A computational toolkit for identifying prokaryotic methylation and restriction-modification with nanopore sequencing.</title>
        <authorList>
            <person name="Crits-Christoph A."/>
            <person name="Kang S.C."/>
            <person name="Lee H."/>
            <person name="Ostrov N."/>
        </authorList>
    </citation>
    <scope>NUCLEOTIDE SEQUENCE [LARGE SCALE GENOMIC DNA]</scope>
    <source>
        <strain evidence="5 7">ATCC 33173</strain>
    </source>
</reference>
<keyword evidence="7" id="KW-1185">Reference proteome</keyword>
<evidence type="ECO:0000313" key="7">
    <source>
        <dbReference type="Proteomes" id="UP001322512"/>
    </source>
</evidence>
<name>E1V559_HALED</name>
<dbReference type="PANTHER" id="PTHR12149:SF8">
    <property type="entry name" value="PROTEIN-RIBULOSAMINE 3-KINASE"/>
    <property type="match status" value="1"/>
</dbReference>
<dbReference type="GO" id="GO:0016301">
    <property type="term" value="F:kinase activity"/>
    <property type="evidence" value="ECO:0007669"/>
    <property type="project" value="UniProtKB-UniRule"/>
</dbReference>
<evidence type="ECO:0000256" key="3">
    <source>
        <dbReference type="SAM" id="MobiDB-lite"/>
    </source>
</evidence>
<dbReference type="Proteomes" id="UP001322512">
    <property type="component" value="Chromosome"/>
</dbReference>
<keyword evidence="2 4" id="KW-0418">Kinase</keyword>
<feature type="compositionally biased region" description="Basic and acidic residues" evidence="3">
    <location>
        <begin position="1"/>
        <end position="10"/>
    </location>
</feature>
<reference evidence="4" key="1">
    <citation type="journal article" date="2010" name="Environ. Microbiol.">
        <title>A blueprint of ectoine metabolism from the genome of the industrial producer Halomonas elongata DSM 2581(T).</title>
        <authorList>
            <person name="Schwibbert K."/>
            <person name="Marin-Sanguino A."/>
            <person name="Bagyan I."/>
            <person name="Heidrich G."/>
            <person name="Lentzen G."/>
            <person name="Seitz H."/>
            <person name="Rampp M."/>
            <person name="Schuster S.C."/>
            <person name="Klenk H.P."/>
            <person name="Pfeiffer F."/>
            <person name="Oesterhelt D."/>
            <person name="Kunte H.J."/>
        </authorList>
    </citation>
    <scope>NUCLEOTIDE SEQUENCE</scope>
    <source>
        <strain evidence="4">Type strain: DSM 2581</strain>
    </source>
</reference>
<reference evidence="6" key="3">
    <citation type="journal article" date="2011" name="Environ. Microbiol.">
        <title>A blueprint of ectoine metabolism from the genome of the industrial producer Halomonas elongata DSM 2581(T).</title>
        <authorList>
            <person name="Schwibbert K."/>
            <person name="Marin-Sanguino A."/>
            <person name="Bagyan I."/>
            <person name="Heidrich G."/>
            <person name="Lentzen G."/>
            <person name="Seitz H."/>
            <person name="Rampp M."/>
            <person name="Schuster S.C."/>
            <person name="Klenk H.P."/>
            <person name="Pfeiffer F."/>
            <person name="Oesterhelt D."/>
            <person name="Kunte H.J."/>
        </authorList>
    </citation>
    <scope>NUCLEOTIDE SEQUENCE [LARGE SCALE GENOMIC DNA]</scope>
    <source>
        <strain evidence="6">ATCC 33173 / DSM 2581 / NBRC 15536 / NCIMB 2198 / 1H9</strain>
    </source>
</reference>
<dbReference type="EMBL" id="FN869568">
    <property type="protein sequence ID" value="CBV43014.1"/>
    <property type="molecule type" value="Genomic_DNA"/>
</dbReference>
<dbReference type="Gene3D" id="3.30.200.20">
    <property type="entry name" value="Phosphorylase Kinase, domain 1"/>
    <property type="match status" value="1"/>
</dbReference>
<evidence type="ECO:0000256" key="1">
    <source>
        <dbReference type="ARBA" id="ARBA00009460"/>
    </source>
</evidence>
<organism evidence="4 6">
    <name type="scientific">Halomonas elongata (strain ATCC 33173 / DSM 2581 / NBRC 15536 / NCIMB 2198 / 1H9)</name>
    <dbReference type="NCBI Taxonomy" id="768066"/>
    <lineage>
        <taxon>Bacteria</taxon>
        <taxon>Pseudomonadati</taxon>
        <taxon>Pseudomonadota</taxon>
        <taxon>Gammaproteobacteria</taxon>
        <taxon>Oceanospirillales</taxon>
        <taxon>Halomonadaceae</taxon>
        <taxon>Halomonas</taxon>
    </lineage>
</organism>
<dbReference type="EMBL" id="CP139472">
    <property type="protein sequence ID" value="WPU45586.1"/>
    <property type="molecule type" value="Genomic_DNA"/>
</dbReference>
<dbReference type="InterPro" id="IPR011009">
    <property type="entry name" value="Kinase-like_dom_sf"/>
</dbReference>
<sequence>MDSELRDFVRSHGLSPQGEPRLLGGGDIAAVSWLETDQGPVVIKRDDAERLSGEAEGLRVLGQATSRLVVPEVLGEGDGWLVMEALESAGRTGRDETALGEGLRELHDTTGSMHGWHRDNACGSTPQPNEPLEDGRAFQRERRLLPLTRACHDRGLIDTRLRSRLENVAADLEAWLPAVPASLVHGDLWSGNVLFTRRGPAIIDPAVYRHYPEVDLAMLTLFGAPGEGFFAAYWDGDAPADWPRREALFQLYPLLNHLLLFGGAYRSGVERALSRVEAG</sequence>
<dbReference type="PIRSF" id="PIRSF006221">
    <property type="entry name" value="Ketosamine-3-kinase"/>
    <property type="match status" value="1"/>
</dbReference>
<dbReference type="STRING" id="768066.HELO_3130"/>
<evidence type="ECO:0000313" key="5">
    <source>
        <dbReference type="EMBL" id="WPU45586.1"/>
    </source>
</evidence>
<dbReference type="AlphaFoldDB" id="E1V559"/>
<dbReference type="InterPro" id="IPR016477">
    <property type="entry name" value="Fructo-/Ketosamine-3-kinase"/>
</dbReference>
<keyword evidence="2" id="KW-0808">Transferase</keyword>
<dbReference type="HOGENOM" id="CLU_036517_0_1_6"/>
<evidence type="ECO:0000313" key="6">
    <source>
        <dbReference type="Proteomes" id="UP000008707"/>
    </source>
</evidence>
<dbReference type="PANTHER" id="PTHR12149">
    <property type="entry name" value="FRUCTOSAMINE 3 KINASE-RELATED PROTEIN"/>
    <property type="match status" value="1"/>
</dbReference>
<proteinExistence type="inferred from homology"/>
<feature type="region of interest" description="Disordered" evidence="3">
    <location>
        <begin position="1"/>
        <end position="22"/>
    </location>
</feature>
<accession>E1V559</accession>
<dbReference type="RefSeq" id="WP_013332886.1">
    <property type="nucleotide sequence ID" value="NC_014532.2"/>
</dbReference>
<dbReference type="SUPFAM" id="SSF56112">
    <property type="entry name" value="Protein kinase-like (PK-like)"/>
    <property type="match status" value="1"/>
</dbReference>